<comment type="caution">
    <text evidence="6">The sequence shown here is derived from an EMBL/GenBank/DDBJ whole genome shotgun (WGS) entry which is preliminary data.</text>
</comment>
<protein>
    <recommendedName>
        <fullName evidence="5">Peptidase M24 domain-containing protein</fullName>
    </recommendedName>
</protein>
<dbReference type="PROSITE" id="PS00680">
    <property type="entry name" value="MAP_1"/>
    <property type="match status" value="1"/>
</dbReference>
<feature type="domain" description="Peptidase M24" evidence="5">
    <location>
        <begin position="13"/>
        <end position="205"/>
    </location>
</feature>
<evidence type="ECO:0000256" key="3">
    <source>
        <dbReference type="ARBA" id="ARBA00022723"/>
    </source>
</evidence>
<feature type="non-terminal residue" evidence="6">
    <location>
        <position position="207"/>
    </location>
</feature>
<accession>X1NK38</accession>
<dbReference type="InterPro" id="IPR001714">
    <property type="entry name" value="Pept_M24_MAP"/>
</dbReference>
<dbReference type="InterPro" id="IPR002467">
    <property type="entry name" value="Pept_M24A_MAP1"/>
</dbReference>
<dbReference type="GO" id="GO:0005829">
    <property type="term" value="C:cytosol"/>
    <property type="evidence" value="ECO:0007669"/>
    <property type="project" value="TreeGrafter"/>
</dbReference>
<evidence type="ECO:0000313" key="6">
    <source>
        <dbReference type="EMBL" id="GAI30581.1"/>
    </source>
</evidence>
<keyword evidence="3" id="KW-0479">Metal-binding</keyword>
<dbReference type="GO" id="GO:0070006">
    <property type="term" value="F:metalloaminopeptidase activity"/>
    <property type="evidence" value="ECO:0007669"/>
    <property type="project" value="InterPro"/>
</dbReference>
<proteinExistence type="predicted"/>
<dbReference type="InterPro" id="IPR036005">
    <property type="entry name" value="Creatinase/aminopeptidase-like"/>
</dbReference>
<dbReference type="Gene3D" id="3.90.230.10">
    <property type="entry name" value="Creatinase/methionine aminopeptidase superfamily"/>
    <property type="match status" value="1"/>
</dbReference>
<organism evidence="6">
    <name type="scientific">marine sediment metagenome</name>
    <dbReference type="NCBI Taxonomy" id="412755"/>
    <lineage>
        <taxon>unclassified sequences</taxon>
        <taxon>metagenomes</taxon>
        <taxon>ecological metagenomes</taxon>
    </lineage>
</organism>
<dbReference type="NCBIfam" id="TIGR00500">
    <property type="entry name" value="met_pdase_I"/>
    <property type="match status" value="1"/>
</dbReference>
<dbReference type="GO" id="GO:0046872">
    <property type="term" value="F:metal ion binding"/>
    <property type="evidence" value="ECO:0007669"/>
    <property type="project" value="UniProtKB-KW"/>
</dbReference>
<dbReference type="AlphaFoldDB" id="X1NK38"/>
<keyword evidence="2" id="KW-0645">Protease</keyword>
<sequence length="207" mass="21907">MGIIVKSPQEIDIMRKAGRIVAAILNVLKKRIEPGIITEELDAITVQELSRHDATASFKGYRGFPASLCVSVNEELVHGIPGKRVLEEGDIVSLDFGAFFQGFHGDAAITVGVGKISSEAEVLLEVTEGALNAGIASARSGACLGDVSAAIQSFVESRGFSVVREYVGHGIGHEMHEAPQIPNFGFPGQGPILQRGMTLALEPMVNA</sequence>
<dbReference type="EMBL" id="BARV01019411">
    <property type="protein sequence ID" value="GAI30581.1"/>
    <property type="molecule type" value="Genomic_DNA"/>
</dbReference>
<keyword evidence="1" id="KW-0031">Aminopeptidase</keyword>
<dbReference type="CDD" id="cd01086">
    <property type="entry name" value="MetAP1"/>
    <property type="match status" value="1"/>
</dbReference>
<dbReference type="PANTHER" id="PTHR43330:SF27">
    <property type="entry name" value="METHIONINE AMINOPEPTIDASE"/>
    <property type="match status" value="1"/>
</dbReference>
<evidence type="ECO:0000259" key="5">
    <source>
        <dbReference type="Pfam" id="PF00557"/>
    </source>
</evidence>
<name>X1NK38_9ZZZZ</name>
<keyword evidence="4" id="KW-0378">Hydrolase</keyword>
<dbReference type="GO" id="GO:0006508">
    <property type="term" value="P:proteolysis"/>
    <property type="evidence" value="ECO:0007669"/>
    <property type="project" value="UniProtKB-KW"/>
</dbReference>
<evidence type="ECO:0000256" key="1">
    <source>
        <dbReference type="ARBA" id="ARBA00022438"/>
    </source>
</evidence>
<dbReference type="PRINTS" id="PR00599">
    <property type="entry name" value="MAPEPTIDASE"/>
</dbReference>
<dbReference type="PANTHER" id="PTHR43330">
    <property type="entry name" value="METHIONINE AMINOPEPTIDASE"/>
    <property type="match status" value="1"/>
</dbReference>
<reference evidence="6" key="1">
    <citation type="journal article" date="2014" name="Front. Microbiol.">
        <title>High frequency of phylogenetically diverse reductive dehalogenase-homologous genes in deep subseafloor sedimentary metagenomes.</title>
        <authorList>
            <person name="Kawai M."/>
            <person name="Futagami T."/>
            <person name="Toyoda A."/>
            <person name="Takaki Y."/>
            <person name="Nishi S."/>
            <person name="Hori S."/>
            <person name="Arai W."/>
            <person name="Tsubouchi T."/>
            <person name="Morono Y."/>
            <person name="Uchiyama I."/>
            <person name="Ito T."/>
            <person name="Fujiyama A."/>
            <person name="Inagaki F."/>
            <person name="Takami H."/>
        </authorList>
    </citation>
    <scope>NUCLEOTIDE SEQUENCE</scope>
    <source>
        <strain evidence="6">Expedition CK06-06</strain>
    </source>
</reference>
<dbReference type="InterPro" id="IPR000994">
    <property type="entry name" value="Pept_M24"/>
</dbReference>
<evidence type="ECO:0000256" key="4">
    <source>
        <dbReference type="ARBA" id="ARBA00022801"/>
    </source>
</evidence>
<dbReference type="SUPFAM" id="SSF55920">
    <property type="entry name" value="Creatinase/aminopeptidase"/>
    <property type="match status" value="1"/>
</dbReference>
<dbReference type="Pfam" id="PF00557">
    <property type="entry name" value="Peptidase_M24"/>
    <property type="match status" value="1"/>
</dbReference>
<evidence type="ECO:0000256" key="2">
    <source>
        <dbReference type="ARBA" id="ARBA00022670"/>
    </source>
</evidence>
<gene>
    <name evidence="6" type="ORF">S06H3_32626</name>
</gene>